<gene>
    <name evidence="1" type="ORF">HYG79_16045</name>
</gene>
<sequence>MKITDESEAAAGDDESDAIWSPWEYGVPDLKTFLAEIKKDKYLYIKNNILTTTNLIDFKKT</sequence>
<keyword evidence="2" id="KW-1185">Reference proteome</keyword>
<dbReference type="EMBL" id="CP058595">
    <property type="protein sequence ID" value="QLG46797.1"/>
    <property type="molecule type" value="Genomic_DNA"/>
</dbReference>
<dbReference type="KEGG" id="cagg:HYG79_16045"/>
<accession>A0A7H9ATS2</accession>
<evidence type="ECO:0000313" key="2">
    <source>
        <dbReference type="Proteomes" id="UP000509302"/>
    </source>
</evidence>
<dbReference type="Proteomes" id="UP000509302">
    <property type="component" value="Chromosome"/>
</dbReference>
<reference evidence="1 2" key="1">
    <citation type="journal article" date="2006" name="Int. J. Syst. Evol. Microbiol.">
        <title>Costertonia aggregata gen. nov., sp. nov., a mesophilic marine bacterium of the family Flavobacteriaceae, isolated from a mature biofilm.</title>
        <authorList>
            <person name="Kwon K.K."/>
            <person name="Lee Y.K."/>
            <person name="Lee H.K."/>
        </authorList>
    </citation>
    <scope>NUCLEOTIDE SEQUENCE [LARGE SCALE GENOMIC DNA]</scope>
    <source>
        <strain evidence="1 2">KCCM 42265</strain>
    </source>
</reference>
<protein>
    <submittedName>
        <fullName evidence="1">Uncharacterized protein</fullName>
    </submittedName>
</protein>
<dbReference type="AlphaFoldDB" id="A0A7H9ATS2"/>
<organism evidence="1 2">
    <name type="scientific">Costertonia aggregata</name>
    <dbReference type="NCBI Taxonomy" id="343403"/>
    <lineage>
        <taxon>Bacteria</taxon>
        <taxon>Pseudomonadati</taxon>
        <taxon>Bacteroidota</taxon>
        <taxon>Flavobacteriia</taxon>
        <taxon>Flavobacteriales</taxon>
        <taxon>Flavobacteriaceae</taxon>
        <taxon>Costertonia</taxon>
    </lineage>
</organism>
<evidence type="ECO:0000313" key="1">
    <source>
        <dbReference type="EMBL" id="QLG46797.1"/>
    </source>
</evidence>
<dbReference type="RefSeq" id="WP_179243076.1">
    <property type="nucleotide sequence ID" value="NZ_CP058595.1"/>
</dbReference>
<proteinExistence type="predicted"/>
<name>A0A7H9ATS2_9FLAO</name>